<dbReference type="EMBL" id="CM056819">
    <property type="protein sequence ID" value="KAJ8624714.1"/>
    <property type="molecule type" value="Genomic_DNA"/>
</dbReference>
<evidence type="ECO:0000313" key="2">
    <source>
        <dbReference type="Proteomes" id="UP001234297"/>
    </source>
</evidence>
<name>A0ACC2KTZ5_PERAE</name>
<evidence type="ECO:0000313" key="1">
    <source>
        <dbReference type="EMBL" id="KAJ8624714.1"/>
    </source>
</evidence>
<proteinExistence type="predicted"/>
<reference evidence="1 2" key="1">
    <citation type="journal article" date="2022" name="Hortic Res">
        <title>A haplotype resolved chromosomal level avocado genome allows analysis of novel avocado genes.</title>
        <authorList>
            <person name="Nath O."/>
            <person name="Fletcher S.J."/>
            <person name="Hayward A."/>
            <person name="Shaw L.M."/>
            <person name="Masouleh A.K."/>
            <person name="Furtado A."/>
            <person name="Henry R.J."/>
            <person name="Mitter N."/>
        </authorList>
    </citation>
    <scope>NUCLEOTIDE SEQUENCE [LARGE SCALE GENOMIC DNA]</scope>
    <source>
        <strain evidence="2">cv. Hass</strain>
    </source>
</reference>
<protein>
    <submittedName>
        <fullName evidence="1">Uncharacterized protein</fullName>
    </submittedName>
</protein>
<gene>
    <name evidence="1" type="ORF">MRB53_033244</name>
</gene>
<keyword evidence="2" id="KW-1185">Reference proteome</keyword>
<dbReference type="Proteomes" id="UP001234297">
    <property type="component" value="Chromosome 11"/>
</dbReference>
<organism evidence="1 2">
    <name type="scientific">Persea americana</name>
    <name type="common">Avocado</name>
    <dbReference type="NCBI Taxonomy" id="3435"/>
    <lineage>
        <taxon>Eukaryota</taxon>
        <taxon>Viridiplantae</taxon>
        <taxon>Streptophyta</taxon>
        <taxon>Embryophyta</taxon>
        <taxon>Tracheophyta</taxon>
        <taxon>Spermatophyta</taxon>
        <taxon>Magnoliopsida</taxon>
        <taxon>Magnoliidae</taxon>
        <taxon>Laurales</taxon>
        <taxon>Lauraceae</taxon>
        <taxon>Persea</taxon>
    </lineage>
</organism>
<accession>A0ACC2KTZ5</accession>
<comment type="caution">
    <text evidence="1">The sequence shown here is derived from an EMBL/GenBank/DDBJ whole genome shotgun (WGS) entry which is preliminary data.</text>
</comment>
<sequence>MHGKKVSSAPSLYFKIIRCPIRRVQPQEMDFFKLQNENDCLQLEDEHPPPPPVWHIVKTLTTSDIGHLCRLLLNQDHIATLFSHWNQVEVQSISEGQKVQVLIKDADSGFSEHRVVICRWPSNGMYVMQSGWRPEFVVRRGLKAGDEIGLSWNSEESCFLFSVLRRA</sequence>